<evidence type="ECO:0000256" key="1">
    <source>
        <dbReference type="ARBA" id="ARBA00007398"/>
    </source>
</evidence>
<dbReference type="InterPro" id="IPR039436">
    <property type="entry name" value="Asteroid_dom"/>
</dbReference>
<keyword evidence="5" id="KW-1185">Reference proteome</keyword>
<feature type="compositionally biased region" description="Acidic residues" evidence="2">
    <location>
        <begin position="526"/>
        <end position="538"/>
    </location>
</feature>
<proteinExistence type="inferred from homology"/>
<feature type="domain" description="Asteroid" evidence="3">
    <location>
        <begin position="151"/>
        <end position="379"/>
    </location>
</feature>
<accession>A0A292PQC1</accession>
<dbReference type="AlphaFoldDB" id="A0A292PQC1"/>
<gene>
    <name evidence="4" type="ORF">GSTUAT00007227001</name>
</gene>
<feature type="region of interest" description="Disordered" evidence="2">
    <location>
        <begin position="417"/>
        <end position="446"/>
    </location>
</feature>
<feature type="compositionally biased region" description="Polar residues" evidence="2">
    <location>
        <begin position="426"/>
        <end position="442"/>
    </location>
</feature>
<name>A0A292PQC1_9PEZI</name>
<comment type="similarity">
    <text evidence="1">Belongs to the asteroid family.</text>
</comment>
<protein>
    <recommendedName>
        <fullName evidence="3">Asteroid domain-containing protein</fullName>
    </recommendedName>
</protein>
<evidence type="ECO:0000313" key="5">
    <source>
        <dbReference type="Proteomes" id="UP001412239"/>
    </source>
</evidence>
<dbReference type="EMBL" id="LN891119">
    <property type="protein sequence ID" value="CUS08680.1"/>
    <property type="molecule type" value="Genomic_DNA"/>
</dbReference>
<dbReference type="InterPro" id="IPR026832">
    <property type="entry name" value="Asteroid"/>
</dbReference>
<feature type="compositionally biased region" description="Basic and acidic residues" evidence="2">
    <location>
        <begin position="539"/>
        <end position="553"/>
    </location>
</feature>
<dbReference type="InterPro" id="IPR029060">
    <property type="entry name" value="PIN-like_dom_sf"/>
</dbReference>
<organism evidence="4 5">
    <name type="scientific">Tuber aestivum</name>
    <name type="common">summer truffle</name>
    <dbReference type="NCBI Taxonomy" id="59557"/>
    <lineage>
        <taxon>Eukaryota</taxon>
        <taxon>Fungi</taxon>
        <taxon>Dikarya</taxon>
        <taxon>Ascomycota</taxon>
        <taxon>Pezizomycotina</taxon>
        <taxon>Pezizomycetes</taxon>
        <taxon>Pezizales</taxon>
        <taxon>Tuberaceae</taxon>
        <taxon>Tuber</taxon>
    </lineage>
</organism>
<sequence length="592" mass="64745">MGIRHLYTNLRPYASPTTLDPGTEIFIDGPGLAHYVYDQCLRASASQSPPADTNPWDSAISYSALQDGVIKYLHMLESCGAKIAKIYFDGALPASKRPTRISRLEELLRKLCKFHASYAHTLPRCADRSARLEVFSEKAVYAPASSPLPAPPFLVVATLEALSRGGYADRTSTVPGEAEGYAARDAIAAGGVVLTSDSDLLLFRGEGGGDWGVVMLKDLEVNFSTRKISTVLFRPDDIAKGFGLELAFLGYLSRCEPYTSFSALRERCVQIAERGKGGASVEEMGWKWQEFAAGYALPEGDGGRLLDPRIGEVLSLRGSVGRKKEMFLPVLWEDTSRASAWDVCRGVRVLAYSVLFPGDMSLEEISRRGHGISGTPVEIFPAKEVKRKLQAIISESQEKDWQARYILQQIAKTFATRNQPPPHTSILESSASLLSGGNNPTTGKEPASARWTWERIQTFAMLQAAWYSLLLLSEVLKETTGSEIALGILPVEMLDGRCFVDARPGAGDRALVGEVLLEYFGREEDEKDTEEYMEEGAGAEERNSKEADREGVWKEVGGKARNARKKGRGPMEETEVEVAGVGGRNIFAALVG</sequence>
<dbReference type="PANTHER" id="PTHR15665:SF1">
    <property type="entry name" value="PROTEIN ASTEROID HOMOLOG 1"/>
    <property type="match status" value="1"/>
</dbReference>
<dbReference type="Gene3D" id="3.40.50.1010">
    <property type="entry name" value="5'-nuclease"/>
    <property type="match status" value="1"/>
</dbReference>
<evidence type="ECO:0000313" key="4">
    <source>
        <dbReference type="EMBL" id="CUS08680.1"/>
    </source>
</evidence>
<reference evidence="4" key="1">
    <citation type="submission" date="2015-10" db="EMBL/GenBank/DDBJ databases">
        <authorList>
            <person name="Regsiter A."/>
            <person name="william w."/>
        </authorList>
    </citation>
    <scope>NUCLEOTIDE SEQUENCE</scope>
    <source>
        <strain evidence="4">Montdore</strain>
    </source>
</reference>
<dbReference type="SUPFAM" id="SSF88723">
    <property type="entry name" value="PIN domain-like"/>
    <property type="match status" value="1"/>
</dbReference>
<evidence type="ECO:0000256" key="2">
    <source>
        <dbReference type="SAM" id="MobiDB-lite"/>
    </source>
</evidence>
<dbReference type="Pfam" id="PF12813">
    <property type="entry name" value="XPG_I_2"/>
    <property type="match status" value="1"/>
</dbReference>
<feature type="region of interest" description="Disordered" evidence="2">
    <location>
        <begin position="526"/>
        <end position="553"/>
    </location>
</feature>
<dbReference type="Proteomes" id="UP001412239">
    <property type="component" value="Unassembled WGS sequence"/>
</dbReference>
<dbReference type="PANTHER" id="PTHR15665">
    <property type="entry name" value="ASTEROID PROTEIN"/>
    <property type="match status" value="1"/>
</dbReference>
<evidence type="ECO:0000259" key="3">
    <source>
        <dbReference type="Pfam" id="PF12813"/>
    </source>
</evidence>